<dbReference type="EMBL" id="VSDO01000003">
    <property type="protein sequence ID" value="TYA12243.1"/>
    <property type="molecule type" value="Genomic_DNA"/>
</dbReference>
<dbReference type="OrthoDB" id="3078616at2"/>
<protein>
    <submittedName>
        <fullName evidence="1">Uncharacterized protein</fullName>
    </submittedName>
</protein>
<reference evidence="1 2" key="1">
    <citation type="submission" date="2019-08" db="EMBL/GenBank/DDBJ databases">
        <title>Genome sequencing of Paenibacillus faecis DSM 23593(T).</title>
        <authorList>
            <person name="Kook J.-K."/>
            <person name="Park S.-N."/>
            <person name="Lim Y.K."/>
        </authorList>
    </citation>
    <scope>NUCLEOTIDE SEQUENCE [LARGE SCALE GENOMIC DNA]</scope>
    <source>
        <strain evidence="1 2">DSM 23593</strain>
    </source>
</reference>
<dbReference type="AlphaFoldDB" id="A0A5D0CQW2"/>
<comment type="caution">
    <text evidence="1">The sequence shown here is derived from an EMBL/GenBank/DDBJ whole genome shotgun (WGS) entry which is preliminary data.</text>
</comment>
<name>A0A5D0CQW2_9BACL</name>
<proteinExistence type="predicted"/>
<accession>A0A5D0CQW2</accession>
<evidence type="ECO:0000313" key="2">
    <source>
        <dbReference type="Proteomes" id="UP000325218"/>
    </source>
</evidence>
<gene>
    <name evidence="1" type="ORF">FRY98_16160</name>
</gene>
<dbReference type="RefSeq" id="WP_148453778.1">
    <property type="nucleotide sequence ID" value="NZ_VSDO01000003.1"/>
</dbReference>
<sequence length="224" mass="26073">MKLSNRARRFLDHSKWKDSVREEKDIVQAFEAAGIAPTNALIEFQKNFGGFTYYAYLEPIVFGILHKPPCRGAFECETGLIVMEPEDDIVVRHLECADTLYQETFTIDEQGRYYEGYDIKCHRFETHIENLAMLEQVNTGKWKSVFKYELDFYHKGCYDIVDQTKYGELVRRMGLKKIDDFPEDIVSWDTNGELLVWRKADAVIVLSETGISARQREEIEGIFG</sequence>
<keyword evidence="2" id="KW-1185">Reference proteome</keyword>
<organism evidence="1 2">
    <name type="scientific">Paenibacillus faecis</name>
    <dbReference type="NCBI Taxonomy" id="862114"/>
    <lineage>
        <taxon>Bacteria</taxon>
        <taxon>Bacillati</taxon>
        <taxon>Bacillota</taxon>
        <taxon>Bacilli</taxon>
        <taxon>Bacillales</taxon>
        <taxon>Paenibacillaceae</taxon>
        <taxon>Paenibacillus</taxon>
    </lineage>
</organism>
<evidence type="ECO:0000313" key="1">
    <source>
        <dbReference type="EMBL" id="TYA12243.1"/>
    </source>
</evidence>
<dbReference type="Proteomes" id="UP000325218">
    <property type="component" value="Unassembled WGS sequence"/>
</dbReference>